<dbReference type="EMBL" id="LLXX01000038">
    <property type="protein sequence ID" value="KRR11537.1"/>
    <property type="molecule type" value="Genomic_DNA"/>
</dbReference>
<dbReference type="Proteomes" id="UP000051913">
    <property type="component" value="Unassembled WGS sequence"/>
</dbReference>
<protein>
    <submittedName>
        <fullName evidence="1">Uncharacterized protein</fullName>
    </submittedName>
</protein>
<gene>
    <name evidence="1" type="ORF">CP49_18045</name>
</gene>
<dbReference type="AlphaFoldDB" id="A0A0R3LU53"/>
<comment type="caution">
    <text evidence="1">The sequence shown here is derived from an EMBL/GenBank/DDBJ whole genome shotgun (WGS) entry which is preliminary data.</text>
</comment>
<name>A0A0R3LU53_9BRAD</name>
<reference evidence="1 2" key="1">
    <citation type="submission" date="2014-03" db="EMBL/GenBank/DDBJ databases">
        <title>Bradyrhizobium valentinum sp. nov., isolated from effective nodules of Lupinus mariae-josephae, a lupine endemic of basic-lime soils in Eastern Spain.</title>
        <authorList>
            <person name="Duran D."/>
            <person name="Rey L."/>
            <person name="Navarro A."/>
            <person name="Busquets A."/>
            <person name="Imperial J."/>
            <person name="Ruiz-Argueso T."/>
        </authorList>
    </citation>
    <scope>NUCLEOTIDE SEQUENCE [LARGE SCALE GENOMIC DNA]</scope>
    <source>
        <strain evidence="1 2">LmjM3</strain>
    </source>
</reference>
<accession>A0A0R3LU53</accession>
<sequence length="120" mass="13418">MLLPGMHHDTFDCFVENLGSLFYELNRKARQSDRPNPTALQYIPATLHFVPMRDMAVLAFLDHISDGAVTAALTEQAHALVDTADGKMLDAPAFLEACEPAIDQIRCRMQSEPQMQDMRA</sequence>
<evidence type="ECO:0000313" key="1">
    <source>
        <dbReference type="EMBL" id="KRR11537.1"/>
    </source>
</evidence>
<keyword evidence="2" id="KW-1185">Reference proteome</keyword>
<proteinExistence type="predicted"/>
<evidence type="ECO:0000313" key="2">
    <source>
        <dbReference type="Proteomes" id="UP000051913"/>
    </source>
</evidence>
<organism evidence="1 2">
    <name type="scientific">Bradyrhizobium valentinum</name>
    <dbReference type="NCBI Taxonomy" id="1518501"/>
    <lineage>
        <taxon>Bacteria</taxon>
        <taxon>Pseudomonadati</taxon>
        <taxon>Pseudomonadota</taxon>
        <taxon>Alphaproteobacteria</taxon>
        <taxon>Hyphomicrobiales</taxon>
        <taxon>Nitrobacteraceae</taxon>
        <taxon>Bradyrhizobium</taxon>
    </lineage>
</organism>